<dbReference type="EMBL" id="JTDY01000627">
    <property type="protein sequence ID" value="KOB76417.1"/>
    <property type="molecule type" value="Genomic_DNA"/>
</dbReference>
<evidence type="ECO:0000313" key="1">
    <source>
        <dbReference type="EMBL" id="KOB76417.1"/>
    </source>
</evidence>
<keyword evidence="1" id="KW-0418">Kinase</keyword>
<dbReference type="GO" id="GO:0016301">
    <property type="term" value="F:kinase activity"/>
    <property type="evidence" value="ECO:0007669"/>
    <property type="project" value="UniProtKB-KW"/>
</dbReference>
<dbReference type="Proteomes" id="UP000037510">
    <property type="component" value="Unassembled WGS sequence"/>
</dbReference>
<keyword evidence="2" id="KW-1185">Reference proteome</keyword>
<keyword evidence="1" id="KW-0808">Transferase</keyword>
<protein>
    <submittedName>
        <fullName evidence="1">Putative PI-3-kinase-related kinase SMG-1</fullName>
    </submittedName>
</protein>
<accession>A0A0L7LLT8</accession>
<gene>
    <name evidence="1" type="ORF">OBRU01_05154</name>
</gene>
<organism evidence="1 2">
    <name type="scientific">Operophtera brumata</name>
    <name type="common">Winter moth</name>
    <name type="synonym">Phalaena brumata</name>
    <dbReference type="NCBI Taxonomy" id="104452"/>
    <lineage>
        <taxon>Eukaryota</taxon>
        <taxon>Metazoa</taxon>
        <taxon>Ecdysozoa</taxon>
        <taxon>Arthropoda</taxon>
        <taxon>Hexapoda</taxon>
        <taxon>Insecta</taxon>
        <taxon>Pterygota</taxon>
        <taxon>Neoptera</taxon>
        <taxon>Endopterygota</taxon>
        <taxon>Lepidoptera</taxon>
        <taxon>Glossata</taxon>
        <taxon>Ditrysia</taxon>
        <taxon>Geometroidea</taxon>
        <taxon>Geometridae</taxon>
        <taxon>Larentiinae</taxon>
        <taxon>Operophtera</taxon>
    </lineage>
</organism>
<comment type="caution">
    <text evidence="1">The sequence shown here is derived from an EMBL/GenBank/DDBJ whole genome shotgun (WGS) entry which is preliminary data.</text>
</comment>
<reference evidence="1 2" key="1">
    <citation type="journal article" date="2015" name="Genome Biol. Evol.">
        <title>The genome of winter moth (Operophtera brumata) provides a genomic perspective on sexual dimorphism and phenology.</title>
        <authorList>
            <person name="Derks M.F."/>
            <person name="Smit S."/>
            <person name="Salis L."/>
            <person name="Schijlen E."/>
            <person name="Bossers A."/>
            <person name="Mateman C."/>
            <person name="Pijl A.S."/>
            <person name="de Ridder D."/>
            <person name="Groenen M.A."/>
            <person name="Visser M.E."/>
            <person name="Megens H.J."/>
        </authorList>
    </citation>
    <scope>NUCLEOTIDE SEQUENCE [LARGE SCALE GENOMIC DNA]</scope>
    <source>
        <strain evidence="1">WM2013NL</strain>
        <tissue evidence="1">Head and thorax</tissue>
    </source>
</reference>
<dbReference type="STRING" id="104452.A0A0L7LLT8"/>
<name>A0A0L7LLT8_OPEBR</name>
<dbReference type="AlphaFoldDB" id="A0A0L7LLT8"/>
<sequence>MRRGRETLLTLLEAFVYDPLVEWGSAGTGGGRRRRGRRDVRAARDMMAVRAVELKHQLGEITDQFSIILPEIRQCADNWLKENEELKSVESRLQKCHQQMALIKEIEAYGPNLNSHPLYAISQKYSTYKQAKNAVEDSMKALVKILNDFDTQIETFSNTTEVLNGPQLLNWIQEFSTPDDEEKQIFDHIKEFLTNAGQSSMITQCEQAEIELKQAMKQTLHLIRSCLELLSQFVAVSQYYPQSHTEYHRIVMFRKFLATALESKSPEVCREMSNQVTALVNAENIKGETSQQMIAYGYRLQALCAEANANLAKAVERLQLEGGPEALALAQEAYMDAKANISNWVRAEDGAASSLESVVIGMLCNLNRRYLMLENGAQSAGDCLVDLTSREGEWFLDDMSSLSTQAVELLSLLPLQSASTEDASLPVAVECVRNANLLLADLQQLNFNYSTIILPEALKKIHSEDPSTLMMINELNAVIMSTPMQLNELLAQLEIHLRYLVMDMESPASSAMVVAAELRARYEALLTTTPDHEGQSGRMLLMGFNGLFAAVELRARELADHLAIPVPQAWRKIDHISDAMHMSSPAVRAVLEEAFLVRRVQCVAEVFAVCAQLACLARPTAGTAPMPDDSALMKPVKRFTAEFVSRSLLGVHSRALACVLCALLRRRRLDLRAEVEQKEIGKYAH</sequence>
<proteinExistence type="predicted"/>
<evidence type="ECO:0000313" key="2">
    <source>
        <dbReference type="Proteomes" id="UP000037510"/>
    </source>
</evidence>